<keyword evidence="4 6" id="KW-1133">Transmembrane helix</keyword>
<evidence type="ECO:0000256" key="6">
    <source>
        <dbReference type="SAM" id="Phobius"/>
    </source>
</evidence>
<feature type="transmembrane region" description="Helical" evidence="6">
    <location>
        <begin position="163"/>
        <end position="180"/>
    </location>
</feature>
<dbReference type="PANTHER" id="PTHR31885:SF6">
    <property type="entry name" value="GH04784P"/>
    <property type="match status" value="1"/>
</dbReference>
<feature type="transmembrane region" description="Helical" evidence="6">
    <location>
        <begin position="108"/>
        <end position="126"/>
    </location>
</feature>
<comment type="caution">
    <text evidence="7">The sequence shown here is derived from an EMBL/GenBank/DDBJ whole genome shotgun (WGS) entry which is preliminary data.</text>
</comment>
<evidence type="ECO:0000313" key="7">
    <source>
        <dbReference type="EMBL" id="GGA42637.1"/>
    </source>
</evidence>
<feature type="transmembrane region" description="Helical" evidence="6">
    <location>
        <begin position="30"/>
        <end position="49"/>
    </location>
</feature>
<evidence type="ECO:0000313" key="8">
    <source>
        <dbReference type="Proteomes" id="UP000617979"/>
    </source>
</evidence>
<keyword evidence="5 6" id="KW-0472">Membrane</keyword>
<comment type="similarity">
    <text evidence="2">Belongs to the TMEM86 family.</text>
</comment>
<evidence type="ECO:0000256" key="4">
    <source>
        <dbReference type="ARBA" id="ARBA00022989"/>
    </source>
</evidence>
<evidence type="ECO:0000256" key="2">
    <source>
        <dbReference type="ARBA" id="ARBA00007375"/>
    </source>
</evidence>
<dbReference type="EMBL" id="BMEX01000004">
    <property type="protein sequence ID" value="GGA42637.1"/>
    <property type="molecule type" value="Genomic_DNA"/>
</dbReference>
<accession>A0ABQ1GF53</accession>
<proteinExistence type="inferred from homology"/>
<keyword evidence="3 6" id="KW-0812">Transmembrane</keyword>
<name>A0ABQ1GF53_9BACL</name>
<evidence type="ECO:0000256" key="3">
    <source>
        <dbReference type="ARBA" id="ARBA00022692"/>
    </source>
</evidence>
<evidence type="ECO:0000256" key="5">
    <source>
        <dbReference type="ARBA" id="ARBA00023136"/>
    </source>
</evidence>
<dbReference type="InterPro" id="IPR012506">
    <property type="entry name" value="TMEM86B-like"/>
</dbReference>
<feature type="transmembrane region" description="Helical" evidence="6">
    <location>
        <begin position="55"/>
        <end position="73"/>
    </location>
</feature>
<keyword evidence="8" id="KW-1185">Reference proteome</keyword>
<evidence type="ECO:0000256" key="1">
    <source>
        <dbReference type="ARBA" id="ARBA00004141"/>
    </source>
</evidence>
<feature type="transmembrane region" description="Helical" evidence="6">
    <location>
        <begin position="80"/>
        <end position="102"/>
    </location>
</feature>
<feature type="transmembrane region" description="Helical" evidence="6">
    <location>
        <begin position="6"/>
        <end position="23"/>
    </location>
</feature>
<feature type="transmembrane region" description="Helical" evidence="6">
    <location>
        <begin position="138"/>
        <end position="157"/>
    </location>
</feature>
<dbReference type="PANTHER" id="PTHR31885">
    <property type="entry name" value="GH04784P"/>
    <property type="match status" value="1"/>
</dbReference>
<gene>
    <name evidence="7" type="ORF">GCM10007416_14580</name>
</gene>
<sequence length="213" mass="23603">MILFLSIATLVSGLAYLWLALYKDRQLWKFLLKPGTMIWIILLAAVGLAKEPGSYGWLILIGLLFSLVGDVFLMLPSNRFIQGLSSFFLAHLCYVTAFFLGMKDGSGWVGFTLVLILFGAVYIYFLRPGVKEEGGGRLQFAVLSYVLVISLMVWTAWFTGSSLLLIGALLFYLSDAILGWNRFVHPFPRGDLGVMSTYFTAQYLLALSVGAGI</sequence>
<dbReference type="Pfam" id="PF07947">
    <property type="entry name" value="YhhN"/>
    <property type="match status" value="1"/>
</dbReference>
<dbReference type="RefSeq" id="WP_188431411.1">
    <property type="nucleotide sequence ID" value="NZ_BMEX01000004.1"/>
</dbReference>
<comment type="subcellular location">
    <subcellularLocation>
        <location evidence="1">Membrane</location>
        <topology evidence="1">Multi-pass membrane protein</topology>
    </subcellularLocation>
</comment>
<reference evidence="8" key="1">
    <citation type="journal article" date="2019" name="Int. J. Syst. Evol. Microbiol.">
        <title>The Global Catalogue of Microorganisms (GCM) 10K type strain sequencing project: providing services to taxonomists for standard genome sequencing and annotation.</title>
        <authorList>
            <consortium name="The Broad Institute Genomics Platform"/>
            <consortium name="The Broad Institute Genome Sequencing Center for Infectious Disease"/>
            <person name="Wu L."/>
            <person name="Ma J."/>
        </authorList>
    </citation>
    <scope>NUCLEOTIDE SEQUENCE [LARGE SCALE GENOMIC DNA]</scope>
    <source>
        <strain evidence="8">CGMCC 1.12404</strain>
    </source>
</reference>
<organism evidence="7 8">
    <name type="scientific">Kroppenstedtia guangzhouensis</name>
    <dbReference type="NCBI Taxonomy" id="1274356"/>
    <lineage>
        <taxon>Bacteria</taxon>
        <taxon>Bacillati</taxon>
        <taxon>Bacillota</taxon>
        <taxon>Bacilli</taxon>
        <taxon>Bacillales</taxon>
        <taxon>Thermoactinomycetaceae</taxon>
        <taxon>Kroppenstedtia</taxon>
    </lineage>
</organism>
<protein>
    <submittedName>
        <fullName evidence="7">Membrane protein</fullName>
    </submittedName>
</protein>
<dbReference type="Proteomes" id="UP000617979">
    <property type="component" value="Unassembled WGS sequence"/>
</dbReference>